<keyword evidence="2" id="KW-0812">Transmembrane</keyword>
<reference evidence="3 4" key="1">
    <citation type="submission" date="2018-04" db="EMBL/GenBank/DDBJ databases">
        <authorList>
            <person name="Zhang X."/>
            <person name="Yuan J."/>
            <person name="Li F."/>
            <person name="Xiang J."/>
        </authorList>
    </citation>
    <scope>NUCLEOTIDE SEQUENCE [LARGE SCALE GENOMIC DNA]</scope>
    <source>
        <tissue evidence="3">Muscle</tissue>
    </source>
</reference>
<proteinExistence type="predicted"/>
<dbReference type="Proteomes" id="UP000283509">
    <property type="component" value="Unassembled WGS sequence"/>
</dbReference>
<evidence type="ECO:0000313" key="3">
    <source>
        <dbReference type="EMBL" id="ROT85136.1"/>
    </source>
</evidence>
<name>A0A3R7NEM2_PENVA</name>
<feature type="transmembrane region" description="Helical" evidence="2">
    <location>
        <begin position="392"/>
        <end position="414"/>
    </location>
</feature>
<evidence type="ECO:0000313" key="4">
    <source>
        <dbReference type="Proteomes" id="UP000283509"/>
    </source>
</evidence>
<dbReference type="AlphaFoldDB" id="A0A3R7NEM2"/>
<evidence type="ECO:0000256" key="1">
    <source>
        <dbReference type="SAM" id="MobiDB-lite"/>
    </source>
</evidence>
<keyword evidence="4" id="KW-1185">Reference proteome</keyword>
<keyword evidence="2" id="KW-1133">Transmembrane helix</keyword>
<gene>
    <name evidence="3" type="ORF">C7M84_021141</name>
</gene>
<feature type="compositionally biased region" description="Pro residues" evidence="1">
    <location>
        <begin position="454"/>
        <end position="472"/>
    </location>
</feature>
<dbReference type="PANTHER" id="PTHR48148">
    <property type="entry name" value="KERATINOCYTE PROLINE-RICH PROTEIN"/>
    <property type="match status" value="1"/>
</dbReference>
<reference evidence="3 4" key="2">
    <citation type="submission" date="2019-01" db="EMBL/GenBank/DDBJ databases">
        <title>The decoding of complex shrimp genome reveals the adaptation for benthos swimmer, frequently molting mechanism and breeding impact on genome.</title>
        <authorList>
            <person name="Sun Y."/>
            <person name="Gao Y."/>
            <person name="Yu Y."/>
        </authorList>
    </citation>
    <scope>NUCLEOTIDE SEQUENCE [LARGE SCALE GENOMIC DNA]</scope>
    <source>
        <tissue evidence="3">Muscle</tissue>
    </source>
</reference>
<accession>A0A3R7NEM2</accession>
<feature type="region of interest" description="Disordered" evidence="1">
    <location>
        <begin position="454"/>
        <end position="492"/>
    </location>
</feature>
<keyword evidence="2" id="KW-0472">Membrane</keyword>
<evidence type="ECO:0000256" key="2">
    <source>
        <dbReference type="SAM" id="Phobius"/>
    </source>
</evidence>
<dbReference type="EMBL" id="QCYY01000435">
    <property type="protein sequence ID" value="ROT85136.1"/>
    <property type="molecule type" value="Genomic_DNA"/>
</dbReference>
<organism evidence="3 4">
    <name type="scientific">Penaeus vannamei</name>
    <name type="common">Whiteleg shrimp</name>
    <name type="synonym">Litopenaeus vannamei</name>
    <dbReference type="NCBI Taxonomy" id="6689"/>
    <lineage>
        <taxon>Eukaryota</taxon>
        <taxon>Metazoa</taxon>
        <taxon>Ecdysozoa</taxon>
        <taxon>Arthropoda</taxon>
        <taxon>Crustacea</taxon>
        <taxon>Multicrustacea</taxon>
        <taxon>Malacostraca</taxon>
        <taxon>Eumalacostraca</taxon>
        <taxon>Eucarida</taxon>
        <taxon>Decapoda</taxon>
        <taxon>Dendrobranchiata</taxon>
        <taxon>Penaeoidea</taxon>
        <taxon>Penaeidae</taxon>
        <taxon>Penaeus</taxon>
    </lineage>
</organism>
<protein>
    <submittedName>
        <fullName evidence="3">Uncharacterized protein</fullName>
    </submittedName>
</protein>
<sequence>MTEQFIISFTFFFFSSPLPPPSPFVHHFIPVPLIYLLPFLLPSPPPLLLPFIHPSLSSTPYSPTRHHAPIPPLLPPTPSPTPSPTPHPTPTVLTLRSKIALFPLAKQRSFCDLQCVEDIYIASVCICNLPAACCGEELLFGLLKQVQGAGDIWGLSPSPPFLRSCFPAFRLLKQRWQGDFWGRSLSLFPPFLPCFLLSAFKQRCSPPPLFSSCSCFTTTPPYFPCPSRRKFFSCSCSSRCAFFRPLLLRSFFFFSIASAPTSSFCPANRPKSDSPCTVPPPIPAIPPPLPNLLPPPRTQPLLALPSPLLHAPHILPVRPTPLLPSTSIPYLLPVFLAFRHPSFYRILFPVFPIPPCSPIPPFPHSLLSLFPLLCLDRSSCLGSFPSLFRAPLVFLLPIPSPSLLLILPVAFLLLHPPRPCRRTIAMQYLRLNFARADKSQARWSCASLLTIPLPPPPPAPATERPPPPPPTPHGKLGFGTGARRDRWRRWWS</sequence>
<comment type="caution">
    <text evidence="3">The sequence shown here is derived from an EMBL/GenBank/DDBJ whole genome shotgun (WGS) entry which is preliminary data.</text>
</comment>
<dbReference type="PANTHER" id="PTHR48148:SF2">
    <property type="entry name" value="PA14 DOMAIN-CONTAINING PROTEIN"/>
    <property type="match status" value="1"/>
</dbReference>